<gene>
    <name evidence="2" type="ORF">KI688_002582</name>
</gene>
<dbReference type="EMBL" id="JAHRHY010000012">
    <property type="protein sequence ID" value="KAG9065259.1"/>
    <property type="molecule type" value="Genomic_DNA"/>
</dbReference>
<dbReference type="Proteomes" id="UP000707451">
    <property type="component" value="Unassembled WGS sequence"/>
</dbReference>
<feature type="compositionally biased region" description="Acidic residues" evidence="1">
    <location>
        <begin position="44"/>
        <end position="69"/>
    </location>
</feature>
<organism evidence="2 3">
    <name type="scientific">Linnemannia hyalina</name>
    <dbReference type="NCBI Taxonomy" id="64524"/>
    <lineage>
        <taxon>Eukaryota</taxon>
        <taxon>Fungi</taxon>
        <taxon>Fungi incertae sedis</taxon>
        <taxon>Mucoromycota</taxon>
        <taxon>Mortierellomycotina</taxon>
        <taxon>Mortierellomycetes</taxon>
        <taxon>Mortierellales</taxon>
        <taxon>Mortierellaceae</taxon>
        <taxon>Linnemannia</taxon>
    </lineage>
</organism>
<protein>
    <submittedName>
        <fullName evidence="2">Uncharacterized protein</fullName>
    </submittedName>
</protein>
<evidence type="ECO:0000313" key="3">
    <source>
        <dbReference type="Proteomes" id="UP000707451"/>
    </source>
</evidence>
<name>A0A9P8BQT5_9FUNG</name>
<keyword evidence="3" id="KW-1185">Reference proteome</keyword>
<dbReference type="AlphaFoldDB" id="A0A9P8BQT5"/>
<accession>A0A9P8BQT5</accession>
<dbReference type="OrthoDB" id="10515848at2759"/>
<reference evidence="2" key="1">
    <citation type="submission" date="2021-06" db="EMBL/GenBank/DDBJ databases">
        <title>Genome Sequence of Mortierella hyaline Strain SCG-10, a Cold-Adapted, Nitrate-Reducing Fungus Isolated from Soil in Minnesota, USA.</title>
        <authorList>
            <person name="Aldossari N."/>
        </authorList>
    </citation>
    <scope>NUCLEOTIDE SEQUENCE</scope>
    <source>
        <strain evidence="2">SCG-10</strain>
    </source>
</reference>
<evidence type="ECO:0000256" key="1">
    <source>
        <dbReference type="SAM" id="MobiDB-lite"/>
    </source>
</evidence>
<feature type="region of interest" description="Disordered" evidence="1">
    <location>
        <begin position="1"/>
        <end position="102"/>
    </location>
</feature>
<comment type="caution">
    <text evidence="2">The sequence shown here is derived from an EMBL/GenBank/DDBJ whole genome shotgun (WGS) entry which is preliminary data.</text>
</comment>
<sequence>MSQASSDLHRKRQRSPTPSRSNHARDIDQLHPAVEELIAQADTNNEDTDERDSDSNNDDQTKDEEVEDDVGNRRETAREGTSDGTVRRTPQPRATTFNGFKDPAHEFLLLKALDAVRPFGIQHG</sequence>
<proteinExistence type="predicted"/>
<evidence type="ECO:0000313" key="2">
    <source>
        <dbReference type="EMBL" id="KAG9065259.1"/>
    </source>
</evidence>
<feature type="compositionally biased region" description="Basic and acidic residues" evidence="1">
    <location>
        <begin position="70"/>
        <end position="81"/>
    </location>
</feature>